<proteinExistence type="predicted"/>
<dbReference type="RefSeq" id="WP_125003837.1">
    <property type="nucleotide sequence ID" value="NZ_BHYK01000021.1"/>
</dbReference>
<gene>
    <name evidence="1" type="ORF">Ctaglu_33680</name>
</gene>
<evidence type="ECO:0000313" key="2">
    <source>
        <dbReference type="Proteomes" id="UP000287872"/>
    </source>
</evidence>
<comment type="caution">
    <text evidence="1">The sequence shown here is derived from an EMBL/GenBank/DDBJ whole genome shotgun (WGS) entry which is preliminary data.</text>
</comment>
<sequence length="84" mass="9778">MWIRSQQNQTLIKTKSISIRASVGGTVSIVDINTNIQLGFYKTGTRAMEVLNEFENFIITQSRMLNNQDKYNIELIEYVYKMPQ</sequence>
<name>A0A401UQC7_9CLOT</name>
<dbReference type="AlphaFoldDB" id="A0A401UQC7"/>
<dbReference type="EMBL" id="BHYK01000021">
    <property type="protein sequence ID" value="GCD11745.1"/>
    <property type="molecule type" value="Genomic_DNA"/>
</dbReference>
<protein>
    <submittedName>
        <fullName evidence="1">Uncharacterized protein</fullName>
    </submittedName>
</protein>
<reference evidence="1 2" key="1">
    <citation type="submission" date="2018-11" db="EMBL/GenBank/DDBJ databases">
        <title>Genome sequencing and assembly of Clostridium tagluense strain A121.</title>
        <authorList>
            <person name="Murakami T."/>
            <person name="Segawa T."/>
            <person name="Shcherbakova V.A."/>
            <person name="Mori H."/>
            <person name="Yoshimura Y."/>
        </authorList>
    </citation>
    <scope>NUCLEOTIDE SEQUENCE [LARGE SCALE GENOMIC DNA]</scope>
    <source>
        <strain evidence="1 2">A121</strain>
    </source>
</reference>
<organism evidence="1 2">
    <name type="scientific">Clostridium tagluense</name>
    <dbReference type="NCBI Taxonomy" id="360422"/>
    <lineage>
        <taxon>Bacteria</taxon>
        <taxon>Bacillati</taxon>
        <taxon>Bacillota</taxon>
        <taxon>Clostridia</taxon>
        <taxon>Eubacteriales</taxon>
        <taxon>Clostridiaceae</taxon>
        <taxon>Clostridium</taxon>
    </lineage>
</organism>
<accession>A0A401UQC7</accession>
<evidence type="ECO:0000313" key="1">
    <source>
        <dbReference type="EMBL" id="GCD11745.1"/>
    </source>
</evidence>
<dbReference type="Proteomes" id="UP000287872">
    <property type="component" value="Unassembled WGS sequence"/>
</dbReference>
<keyword evidence="2" id="KW-1185">Reference proteome</keyword>